<name>J9G1W4_9ZZZZ</name>
<evidence type="ECO:0000256" key="1">
    <source>
        <dbReference type="SAM" id="MobiDB-lite"/>
    </source>
</evidence>
<proteinExistence type="predicted"/>
<dbReference type="EMBL" id="AMCI01005605">
    <property type="protein sequence ID" value="EJW95807.1"/>
    <property type="molecule type" value="Genomic_DNA"/>
</dbReference>
<feature type="compositionally biased region" description="Basic and acidic residues" evidence="1">
    <location>
        <begin position="152"/>
        <end position="165"/>
    </location>
</feature>
<sequence length="232" mass="26912">MDLNNLENLIKSKRRQLETLMRRKLPVTVGRMAKDHFQENFRQGGFVNGGLHPWPKAKRLSSGGTDAASNYGTLLSGRKHLFKSVSYTPSDYRVRVFNEVVYAPVHNWGGEIDVTVTDRMRRFAWAKFYKASGKRKKAGTGQKKRVKRRAKPKELNRRASERRAETCFRQARTQPPLGNANPQAQFWRNMALTKKKKLHIRIPQRQFMGESEELNRCIQEKVDQEITNILNS</sequence>
<evidence type="ECO:0008006" key="3">
    <source>
        <dbReference type="Google" id="ProtNLM"/>
    </source>
</evidence>
<reference evidence="2" key="1">
    <citation type="journal article" date="2012" name="PLoS ONE">
        <title>Gene sets for utilization of primary and secondary nutrition supplies in the distal gut of endangered iberian lynx.</title>
        <authorList>
            <person name="Alcaide M."/>
            <person name="Messina E."/>
            <person name="Richter M."/>
            <person name="Bargiela R."/>
            <person name="Peplies J."/>
            <person name="Huws S.A."/>
            <person name="Newbold C.J."/>
            <person name="Golyshin P.N."/>
            <person name="Simon M.A."/>
            <person name="Lopez G."/>
            <person name="Yakimov M.M."/>
            <person name="Ferrer M."/>
        </authorList>
    </citation>
    <scope>NUCLEOTIDE SEQUENCE</scope>
</reference>
<accession>J9G1W4</accession>
<comment type="caution">
    <text evidence="2">The sequence shown here is derived from an EMBL/GenBank/DDBJ whole genome shotgun (WGS) entry which is preliminary data.</text>
</comment>
<gene>
    <name evidence="2" type="ORF">EVA_16089</name>
</gene>
<protein>
    <recommendedName>
        <fullName evidence="3">Mu-like prophage protein gpG</fullName>
    </recommendedName>
</protein>
<evidence type="ECO:0000313" key="2">
    <source>
        <dbReference type="EMBL" id="EJW95807.1"/>
    </source>
</evidence>
<feature type="compositionally biased region" description="Basic residues" evidence="1">
    <location>
        <begin position="134"/>
        <end position="151"/>
    </location>
</feature>
<organism evidence="2">
    <name type="scientific">gut metagenome</name>
    <dbReference type="NCBI Taxonomy" id="749906"/>
    <lineage>
        <taxon>unclassified sequences</taxon>
        <taxon>metagenomes</taxon>
        <taxon>organismal metagenomes</taxon>
    </lineage>
</organism>
<dbReference type="AlphaFoldDB" id="J9G1W4"/>
<feature type="region of interest" description="Disordered" evidence="1">
    <location>
        <begin position="134"/>
        <end position="165"/>
    </location>
</feature>